<feature type="signal peptide" evidence="1">
    <location>
        <begin position="1"/>
        <end position="26"/>
    </location>
</feature>
<reference evidence="2" key="3">
    <citation type="submission" date="2023-03" db="UniProtKB">
        <authorList>
            <consortium name="EnsemblPlants"/>
        </authorList>
    </citation>
    <scope>IDENTIFICATION</scope>
    <source>
        <strain evidence="2">cv. Chiifu-401-42</strain>
    </source>
</reference>
<sequence length="220" mass="24748">MATLKTISVLYLVLSIILVFEGIAISTEDVSSQENSSENVISYDAMRANHAWGCSPKYPQFSTGRDLPSNVVESHPQLQNPLKTMEINIRVEEAYHIMNVQTKQMIMAVGQRNRIPQGFQGDEEVEMVYLHFDVASRPSLSCDGLVCIPVPGWVNVFNPSTGEFRRFPSGPYPVMRRYANHSKFAIDVYGKSKVQEEEEEDMSNQRKGWVSNVLGKVSKG</sequence>
<keyword evidence="3" id="KW-1185">Reference proteome</keyword>
<dbReference type="HOGENOM" id="CLU_1257654_0_0_1"/>
<reference evidence="2 3" key="1">
    <citation type="journal article" date="2011" name="Nat. Genet.">
        <title>The genome of the mesopolyploid crop species Brassica rapa.</title>
        <authorList>
            <consortium name="Brassica rapa Genome Sequencing Project Consortium"/>
            <person name="Wang X."/>
            <person name="Wang H."/>
            <person name="Wang J."/>
            <person name="Sun R."/>
            <person name="Wu J."/>
            <person name="Liu S."/>
            <person name="Bai Y."/>
            <person name="Mun J.H."/>
            <person name="Bancroft I."/>
            <person name="Cheng F."/>
            <person name="Huang S."/>
            <person name="Li X."/>
            <person name="Hua W."/>
            <person name="Wang J."/>
            <person name="Wang X."/>
            <person name="Freeling M."/>
            <person name="Pires J.C."/>
            <person name="Paterson A.H."/>
            <person name="Chalhoub B."/>
            <person name="Wang B."/>
            <person name="Hayward A."/>
            <person name="Sharpe A.G."/>
            <person name="Park B.S."/>
            <person name="Weisshaar B."/>
            <person name="Liu B."/>
            <person name="Li B."/>
            <person name="Liu B."/>
            <person name="Tong C."/>
            <person name="Song C."/>
            <person name="Duran C."/>
            <person name="Peng C."/>
            <person name="Geng C."/>
            <person name="Koh C."/>
            <person name="Lin C."/>
            <person name="Edwards D."/>
            <person name="Mu D."/>
            <person name="Shen D."/>
            <person name="Soumpourou E."/>
            <person name="Li F."/>
            <person name="Fraser F."/>
            <person name="Conant G."/>
            <person name="Lassalle G."/>
            <person name="King G.J."/>
            <person name="Bonnema G."/>
            <person name="Tang H."/>
            <person name="Wang H."/>
            <person name="Belcram H."/>
            <person name="Zhou H."/>
            <person name="Hirakawa H."/>
            <person name="Abe H."/>
            <person name="Guo H."/>
            <person name="Wang H."/>
            <person name="Jin H."/>
            <person name="Parkin I.A."/>
            <person name="Batley J."/>
            <person name="Kim J.S."/>
            <person name="Just J."/>
            <person name="Li J."/>
            <person name="Xu J."/>
            <person name="Deng J."/>
            <person name="Kim J.A."/>
            <person name="Li J."/>
            <person name="Yu J."/>
            <person name="Meng J."/>
            <person name="Wang J."/>
            <person name="Min J."/>
            <person name="Poulain J."/>
            <person name="Wang J."/>
            <person name="Hatakeyama K."/>
            <person name="Wu K."/>
            <person name="Wang L."/>
            <person name="Fang L."/>
            <person name="Trick M."/>
            <person name="Links M.G."/>
            <person name="Zhao M."/>
            <person name="Jin M."/>
            <person name="Ramchiary N."/>
            <person name="Drou N."/>
            <person name="Berkman P.J."/>
            <person name="Cai Q."/>
            <person name="Huang Q."/>
            <person name="Li R."/>
            <person name="Tabata S."/>
            <person name="Cheng S."/>
            <person name="Zhang S."/>
            <person name="Zhang S."/>
            <person name="Huang S."/>
            <person name="Sato S."/>
            <person name="Sun S."/>
            <person name="Kwon S.J."/>
            <person name="Choi S.R."/>
            <person name="Lee T.H."/>
            <person name="Fan W."/>
            <person name="Zhao X."/>
            <person name="Tan X."/>
            <person name="Xu X."/>
            <person name="Wang Y."/>
            <person name="Qiu Y."/>
            <person name="Yin Y."/>
            <person name="Li Y."/>
            <person name="Du Y."/>
            <person name="Liao Y."/>
            <person name="Lim Y."/>
            <person name="Narusaka Y."/>
            <person name="Wang Y."/>
            <person name="Wang Z."/>
            <person name="Li Z."/>
            <person name="Wang Z."/>
            <person name="Xiong Z."/>
            <person name="Zhang Z."/>
        </authorList>
    </citation>
    <scope>NUCLEOTIDE SEQUENCE [LARGE SCALE GENOMIC DNA]</scope>
    <source>
        <strain evidence="2 3">cv. Chiifu-401-42</strain>
    </source>
</reference>
<evidence type="ECO:0000313" key="3">
    <source>
        <dbReference type="Proteomes" id="UP000011750"/>
    </source>
</evidence>
<proteinExistence type="predicted"/>
<dbReference type="AlphaFoldDB" id="M4DZ66"/>
<organism evidence="2 3">
    <name type="scientific">Brassica campestris</name>
    <name type="common">Field mustard</name>
    <dbReference type="NCBI Taxonomy" id="3711"/>
    <lineage>
        <taxon>Eukaryota</taxon>
        <taxon>Viridiplantae</taxon>
        <taxon>Streptophyta</taxon>
        <taxon>Embryophyta</taxon>
        <taxon>Tracheophyta</taxon>
        <taxon>Spermatophyta</taxon>
        <taxon>Magnoliopsida</taxon>
        <taxon>eudicotyledons</taxon>
        <taxon>Gunneridae</taxon>
        <taxon>Pentapetalae</taxon>
        <taxon>rosids</taxon>
        <taxon>malvids</taxon>
        <taxon>Brassicales</taxon>
        <taxon>Brassicaceae</taxon>
        <taxon>Brassiceae</taxon>
        <taxon>Brassica</taxon>
    </lineage>
</organism>
<keyword evidence="1" id="KW-0732">Signal</keyword>
<dbReference type="Proteomes" id="UP000011750">
    <property type="component" value="Chromosome A04"/>
</dbReference>
<reference evidence="2 3" key="2">
    <citation type="journal article" date="2018" name="Hortic Res">
        <title>Improved Brassica rapa reference genome by single-molecule sequencing and chromosome conformation capture technologies.</title>
        <authorList>
            <person name="Zhang L."/>
            <person name="Cai X."/>
            <person name="Wu J."/>
            <person name="Liu M."/>
            <person name="Grob S."/>
            <person name="Cheng F."/>
            <person name="Liang J."/>
            <person name="Cai C."/>
            <person name="Liu Z."/>
            <person name="Liu B."/>
            <person name="Wang F."/>
            <person name="Li S."/>
            <person name="Liu F."/>
            <person name="Li X."/>
            <person name="Cheng L."/>
            <person name="Yang W."/>
            <person name="Li M.H."/>
            <person name="Grossniklaus U."/>
            <person name="Zheng H."/>
            <person name="Wang X."/>
        </authorList>
    </citation>
    <scope>NUCLEOTIDE SEQUENCE [LARGE SCALE GENOMIC DNA]</scope>
    <source>
        <strain evidence="2 3">cv. Chiifu-401-42</strain>
    </source>
</reference>
<evidence type="ECO:0000313" key="2">
    <source>
        <dbReference type="EnsemblPlants" id="Bra021813.1-P"/>
    </source>
</evidence>
<evidence type="ECO:0000256" key="1">
    <source>
        <dbReference type="SAM" id="SignalP"/>
    </source>
</evidence>
<dbReference type="EnsemblPlants" id="Bra021813.1">
    <property type="protein sequence ID" value="Bra021813.1-P"/>
    <property type="gene ID" value="Bra021813"/>
</dbReference>
<protein>
    <submittedName>
        <fullName evidence="2">Uncharacterized protein</fullName>
    </submittedName>
</protein>
<name>M4DZ66_BRACM</name>
<feature type="chain" id="PRO_5004051867" evidence="1">
    <location>
        <begin position="27"/>
        <end position="220"/>
    </location>
</feature>
<accession>M4DZ66</accession>
<dbReference type="Gramene" id="Bra021813.1">
    <property type="protein sequence ID" value="Bra021813.1-P"/>
    <property type="gene ID" value="Bra021813"/>
</dbReference>
<dbReference type="InParanoid" id="M4DZ66"/>